<accession>A0A3M9XHP6</accession>
<protein>
    <recommendedName>
        <fullName evidence="2">HTH OST-type domain-containing protein</fullName>
    </recommendedName>
</protein>
<dbReference type="CDD" id="cd10146">
    <property type="entry name" value="LabA_like_C"/>
    <property type="match status" value="1"/>
</dbReference>
<dbReference type="Proteomes" id="UP000275436">
    <property type="component" value="Unassembled WGS sequence"/>
</dbReference>
<dbReference type="InterPro" id="IPR021139">
    <property type="entry name" value="NYN"/>
</dbReference>
<dbReference type="Gene3D" id="3.40.50.1010">
    <property type="entry name" value="5'-nuclease"/>
    <property type="match status" value="1"/>
</dbReference>
<evidence type="ECO:0000259" key="2">
    <source>
        <dbReference type="PROSITE" id="PS51644"/>
    </source>
</evidence>
<dbReference type="AlphaFoldDB" id="A0A3M9XHP6"/>
<dbReference type="InterPro" id="IPR025605">
    <property type="entry name" value="OST-HTH/LOTUS_dom"/>
</dbReference>
<proteinExistence type="predicted"/>
<dbReference type="Pfam" id="PF01936">
    <property type="entry name" value="NYN"/>
    <property type="match status" value="1"/>
</dbReference>
<dbReference type="InterPro" id="IPR041966">
    <property type="entry name" value="LOTUS-like"/>
</dbReference>
<dbReference type="GO" id="GO:0004540">
    <property type="term" value="F:RNA nuclease activity"/>
    <property type="evidence" value="ECO:0007669"/>
    <property type="project" value="InterPro"/>
</dbReference>
<dbReference type="EMBL" id="QKOD01000001">
    <property type="protein sequence ID" value="RNJ46928.1"/>
    <property type="molecule type" value="Genomic_DNA"/>
</dbReference>
<comment type="caution">
    <text evidence="3">The sequence shown here is derived from an EMBL/GenBank/DDBJ whole genome shotgun (WGS) entry which is preliminary data.</text>
</comment>
<feature type="domain" description="HTH OST-type" evidence="2">
    <location>
        <begin position="195"/>
        <end position="268"/>
    </location>
</feature>
<evidence type="ECO:0000256" key="1">
    <source>
        <dbReference type="SAM" id="MobiDB-lite"/>
    </source>
</evidence>
<dbReference type="CDD" id="cd11297">
    <property type="entry name" value="PIN_LabA-like_N_1"/>
    <property type="match status" value="1"/>
</dbReference>
<dbReference type="Pfam" id="PF12872">
    <property type="entry name" value="OST-HTH"/>
    <property type="match status" value="1"/>
</dbReference>
<evidence type="ECO:0000313" key="3">
    <source>
        <dbReference type="EMBL" id="RNJ46928.1"/>
    </source>
</evidence>
<reference evidence="3 4" key="1">
    <citation type="journal article" date="2018" name="Mol. Plant Microbe Interact.">
        <title>Taxonomically Different Co-Microsymbionts of a Relict Legume, Oxytropis popoviana, Have Complementary Sets of Symbiotic Genes and Together Increase the Efficiency of Plant Nodulation.</title>
        <authorList>
            <person name="Safronova V."/>
            <person name="Belimov A."/>
            <person name="Sazanova A."/>
            <person name="Chirak E."/>
            <person name="Verkhozina A."/>
            <person name="Kuznetsova I."/>
            <person name="Andronov E."/>
            <person name="Puhalsky J."/>
            <person name="Tikhonovich I."/>
        </authorList>
    </citation>
    <scope>NUCLEOTIDE SEQUENCE [LARGE SCALE GENOMIC DNA]</scope>
    <source>
        <strain evidence="3 4">Opo-235</strain>
    </source>
</reference>
<dbReference type="PANTHER" id="PTHR35811">
    <property type="entry name" value="SLR1870 PROTEIN"/>
    <property type="match status" value="1"/>
</dbReference>
<dbReference type="Gene3D" id="3.30.420.610">
    <property type="entry name" value="LOTUS domain-like"/>
    <property type="match status" value="1"/>
</dbReference>
<feature type="region of interest" description="Disordered" evidence="1">
    <location>
        <begin position="154"/>
        <end position="194"/>
    </location>
</feature>
<gene>
    <name evidence="3" type="ORF">DNR46_03380</name>
</gene>
<feature type="region of interest" description="Disordered" evidence="1">
    <location>
        <begin position="261"/>
        <end position="280"/>
    </location>
</feature>
<evidence type="ECO:0000313" key="4">
    <source>
        <dbReference type="Proteomes" id="UP000275436"/>
    </source>
</evidence>
<feature type="compositionally biased region" description="Basic and acidic residues" evidence="1">
    <location>
        <begin position="163"/>
        <end position="189"/>
    </location>
</feature>
<name>A0A3M9XHP6_9HYPH</name>
<dbReference type="PANTHER" id="PTHR35811:SF1">
    <property type="entry name" value="HTH OST-TYPE DOMAIN-CONTAINING PROTEIN"/>
    <property type="match status" value="1"/>
</dbReference>
<organism evidence="3 4">
    <name type="scientific">Mesorhizobium japonicum</name>
    <dbReference type="NCBI Taxonomy" id="2066070"/>
    <lineage>
        <taxon>Bacteria</taxon>
        <taxon>Pseudomonadati</taxon>
        <taxon>Pseudomonadota</taxon>
        <taxon>Alphaproteobacteria</taxon>
        <taxon>Hyphomicrobiales</taxon>
        <taxon>Phyllobacteriaceae</taxon>
        <taxon>Mesorhizobium</taxon>
    </lineage>
</organism>
<sequence length="280" mass="30629">MENEDRSRTRSDRRIALLIDADNVSHGKIAAILAELSKYGTANIRRAYGDWASANLRNWKDKLHNFAIRPIQQFTYSAGKNATDIALVIDAMELLYTQKLDAFCLASSDADFTPLVMQLKANGHEVYGFGERKTPTPFINACTTFLYLDSLDDAEQPTTPEAPGEKPKTKAESAAKSKTPAEKSADKRTGKSLSQDTTLVTILRGAVEATAQDDGWAAMSSAGSAVKRQAPIDPRNYGVKNFPALFAATGLFDIMKMENGQSYVADKRNKDRSPLPSRSG</sequence>
<dbReference type="PROSITE" id="PS51644">
    <property type="entry name" value="HTH_OST"/>
    <property type="match status" value="1"/>
</dbReference>